<reference evidence="1" key="1">
    <citation type="submission" date="2025-08" db="UniProtKB">
        <authorList>
            <consortium name="RefSeq"/>
        </authorList>
    </citation>
    <scope>IDENTIFICATION</scope>
</reference>
<dbReference type="RefSeq" id="XP_016510963.1">
    <property type="nucleotide sequence ID" value="XM_016655477.1"/>
</dbReference>
<organism evidence="1">
    <name type="scientific">Nicotiana tabacum</name>
    <name type="common">Common tobacco</name>
    <dbReference type="NCBI Taxonomy" id="4097"/>
    <lineage>
        <taxon>Eukaryota</taxon>
        <taxon>Viridiplantae</taxon>
        <taxon>Streptophyta</taxon>
        <taxon>Embryophyta</taxon>
        <taxon>Tracheophyta</taxon>
        <taxon>Spermatophyta</taxon>
        <taxon>Magnoliopsida</taxon>
        <taxon>eudicotyledons</taxon>
        <taxon>Gunneridae</taxon>
        <taxon>Pentapetalae</taxon>
        <taxon>asterids</taxon>
        <taxon>lamiids</taxon>
        <taxon>Solanales</taxon>
        <taxon>Solanaceae</taxon>
        <taxon>Nicotianoideae</taxon>
        <taxon>Nicotianeae</taxon>
        <taxon>Nicotiana</taxon>
    </lineage>
</organism>
<protein>
    <submittedName>
        <fullName evidence="1">Uncharacterized protein</fullName>
    </submittedName>
</protein>
<dbReference type="OrthoDB" id="1303235at2759"/>
<dbReference type="OMA" id="DCWDIIK"/>
<dbReference type="STRING" id="4097.A0A1S4DC99"/>
<gene>
    <name evidence="1" type="primary">LOC107828205</name>
</gene>
<name>A0A1S4DC99_TOBAC</name>
<dbReference type="PaxDb" id="4097-A0A1S4DC99"/>
<evidence type="ECO:0000313" key="1">
    <source>
        <dbReference type="RefSeq" id="XP_016510963.1"/>
    </source>
</evidence>
<sequence length="149" mass="17102">MDFYTSLLETSSSERTRVYSATVKEGPMISTEHRKLLIEDFTKIKIKTSLWVTVGDKAPGPDRYNSQFFKDCWDIIKEVLLAGVMEFFKFGRILKIWNATVLTLIPKKDHAETVGDYRPIACCYTIYNIVSKMLSIILKKVLPDIISVN</sequence>
<dbReference type="KEGG" id="nta:107828205"/>
<dbReference type="PANTHER" id="PTHR46890">
    <property type="entry name" value="NON-LTR RETROLELEMENT REVERSE TRANSCRIPTASE-LIKE PROTEIN-RELATED"/>
    <property type="match status" value="1"/>
</dbReference>
<proteinExistence type="predicted"/>
<dbReference type="AlphaFoldDB" id="A0A1S4DC99"/>
<accession>A0A1S4DC99</accession>
<dbReference type="PANTHER" id="PTHR46890:SF48">
    <property type="entry name" value="RNA-DIRECTED DNA POLYMERASE"/>
    <property type="match status" value="1"/>
</dbReference>
<dbReference type="InterPro" id="IPR052343">
    <property type="entry name" value="Retrotransposon-Effector_Assoc"/>
</dbReference>